<sequence length="207" mass="22593">MRTEIMNLGPVMEPKFADANDWNEFMPVVETRPVAVQEIGMAALDAAAAAAPDIALAASGVADLLRGKRYEILSVGTRALDRETEFPVVVIYDYDDNVTVEAIVDPSRQEVRQIRTTANQPPVTDPEADRALDLVRRDGRLPDSGVDIGTGRGLIVDETDFHSPRYGHRLVDLRFGPADRRLPTAFAIVDLSAENVVEVGLISEGLL</sequence>
<protein>
    <submittedName>
        <fullName evidence="1">Uncharacterized protein</fullName>
    </submittedName>
</protein>
<accession>A0ABS4QPI5</accession>
<keyword evidence="2" id="KW-1185">Reference proteome</keyword>
<reference evidence="1 2" key="1">
    <citation type="submission" date="2021-03" db="EMBL/GenBank/DDBJ databases">
        <title>Sequencing the genomes of 1000 actinobacteria strains.</title>
        <authorList>
            <person name="Klenk H.-P."/>
        </authorList>
    </citation>
    <scope>NUCLEOTIDE SEQUENCE [LARGE SCALE GENOMIC DNA]</scope>
    <source>
        <strain evidence="1 2">DSM 45516</strain>
    </source>
</reference>
<name>A0ABS4QPI5_9NOCA</name>
<evidence type="ECO:0000313" key="1">
    <source>
        <dbReference type="EMBL" id="MBP2193468.1"/>
    </source>
</evidence>
<proteinExistence type="predicted"/>
<dbReference type="Proteomes" id="UP001519325">
    <property type="component" value="Unassembled WGS sequence"/>
</dbReference>
<comment type="caution">
    <text evidence="1">The sequence shown here is derived from an EMBL/GenBank/DDBJ whole genome shotgun (WGS) entry which is preliminary data.</text>
</comment>
<evidence type="ECO:0000313" key="2">
    <source>
        <dbReference type="Proteomes" id="UP001519325"/>
    </source>
</evidence>
<organism evidence="1 2">
    <name type="scientific">Nocardia goodfellowii</name>
    <dbReference type="NCBI Taxonomy" id="882446"/>
    <lineage>
        <taxon>Bacteria</taxon>
        <taxon>Bacillati</taxon>
        <taxon>Actinomycetota</taxon>
        <taxon>Actinomycetes</taxon>
        <taxon>Mycobacteriales</taxon>
        <taxon>Nocardiaceae</taxon>
        <taxon>Nocardia</taxon>
    </lineage>
</organism>
<gene>
    <name evidence="1" type="ORF">BJ987_006369</name>
</gene>
<dbReference type="RefSeq" id="WP_209896715.1">
    <property type="nucleotide sequence ID" value="NZ_JAGGMR010000001.1"/>
</dbReference>
<dbReference type="EMBL" id="JAGGMR010000001">
    <property type="protein sequence ID" value="MBP2193468.1"/>
    <property type="molecule type" value="Genomic_DNA"/>
</dbReference>